<evidence type="ECO:0000313" key="1">
    <source>
        <dbReference type="EMBL" id="OAY46253.1"/>
    </source>
</evidence>
<gene>
    <name evidence="1" type="ORF">MANES_07G129400</name>
</gene>
<organism evidence="1">
    <name type="scientific">Manihot esculenta</name>
    <name type="common">Cassava</name>
    <name type="synonym">Jatropha manihot</name>
    <dbReference type="NCBI Taxonomy" id="3983"/>
    <lineage>
        <taxon>Eukaryota</taxon>
        <taxon>Viridiplantae</taxon>
        <taxon>Streptophyta</taxon>
        <taxon>Embryophyta</taxon>
        <taxon>Tracheophyta</taxon>
        <taxon>Spermatophyta</taxon>
        <taxon>Magnoliopsida</taxon>
        <taxon>eudicotyledons</taxon>
        <taxon>Gunneridae</taxon>
        <taxon>Pentapetalae</taxon>
        <taxon>rosids</taxon>
        <taxon>fabids</taxon>
        <taxon>Malpighiales</taxon>
        <taxon>Euphorbiaceae</taxon>
        <taxon>Crotonoideae</taxon>
        <taxon>Manihoteae</taxon>
        <taxon>Manihot</taxon>
    </lineage>
</organism>
<name>A0A2C9VKY0_MANES</name>
<reference evidence="1" key="1">
    <citation type="submission" date="2016-02" db="EMBL/GenBank/DDBJ databases">
        <title>WGS assembly of Manihot esculenta.</title>
        <authorList>
            <person name="Bredeson J.V."/>
            <person name="Prochnik S.E."/>
            <person name="Lyons J.B."/>
            <person name="Schmutz J."/>
            <person name="Grimwood J."/>
            <person name="Vrebalov J."/>
            <person name="Bart R.S."/>
            <person name="Amuge T."/>
            <person name="Ferguson M.E."/>
            <person name="Green R."/>
            <person name="Putnam N."/>
            <person name="Stites J."/>
            <person name="Rounsley S."/>
            <person name="Rokhsar D.S."/>
        </authorList>
    </citation>
    <scope>NUCLEOTIDE SEQUENCE [LARGE SCALE GENOMIC DNA]</scope>
    <source>
        <tissue evidence="1">Leaf</tissue>
    </source>
</reference>
<dbReference type="AlphaFoldDB" id="A0A2C9VKY0"/>
<proteinExistence type="predicted"/>
<dbReference type="EMBL" id="CM004393">
    <property type="protein sequence ID" value="OAY46253.1"/>
    <property type="molecule type" value="Genomic_DNA"/>
</dbReference>
<accession>A0A2C9VKY0</accession>
<sequence>MEKQPLSGHFTGKFNGNGWQYRFYQYVFPSWRRNLRGVEFTKSNMKTRNKL</sequence>
<protein>
    <submittedName>
        <fullName evidence="1">Uncharacterized protein</fullName>
    </submittedName>
</protein>